<evidence type="ECO:0000313" key="4">
    <source>
        <dbReference type="Proteomes" id="UP000634780"/>
    </source>
</evidence>
<gene>
    <name evidence="3" type="ORF">JGB26_16050</name>
</gene>
<sequence length="150" mass="16017">MKTVLNVIWLILCGLWMCLFYLFAGVLLCITIIGIPFGLASFRIGLFALWPFGRKAVERRDAGAPSLIGNVLWVILAGWWLALGHVFTGLLLCVTIIGIPLGLANFKMIPISLLPLGREIVPTDEPFTAASFGTSAAGGPQGPPPGGQGW</sequence>
<feature type="domain" description="Inner membrane component" evidence="2">
    <location>
        <begin position="68"/>
        <end position="118"/>
    </location>
</feature>
<dbReference type="PIRSF" id="PIRSF028777">
    <property type="entry name" value="UCP028777"/>
    <property type="match status" value="1"/>
</dbReference>
<evidence type="ECO:0000259" key="2">
    <source>
        <dbReference type="Pfam" id="PF03733"/>
    </source>
</evidence>
<keyword evidence="1" id="KW-1133">Transmembrane helix</keyword>
<keyword evidence="1" id="KW-0472">Membrane</keyword>
<dbReference type="NCBIfam" id="NF008740">
    <property type="entry name" value="PRK11770.1-2"/>
    <property type="match status" value="1"/>
</dbReference>
<dbReference type="InterPro" id="IPR031308">
    <property type="entry name" value="UCP028777"/>
</dbReference>
<protein>
    <submittedName>
        <fullName evidence="3">YccF domain-containing protein</fullName>
    </submittedName>
</protein>
<feature type="domain" description="Inner membrane component" evidence="2">
    <location>
        <begin position="4"/>
        <end position="54"/>
    </location>
</feature>
<dbReference type="PANTHER" id="PTHR42903">
    <property type="entry name" value="INNER MEMBRANE PROTEIN YCCF"/>
    <property type="match status" value="1"/>
</dbReference>
<evidence type="ECO:0000313" key="3">
    <source>
        <dbReference type="EMBL" id="MBJ3808606.1"/>
    </source>
</evidence>
<keyword evidence="1" id="KW-0812">Transmembrane</keyword>
<dbReference type="RefSeq" id="WP_190117651.1">
    <property type="nucleotide sequence ID" value="NZ_BMVR01000008.1"/>
</dbReference>
<dbReference type="EMBL" id="JAEKOZ010000008">
    <property type="protein sequence ID" value="MBJ3808606.1"/>
    <property type="molecule type" value="Genomic_DNA"/>
</dbReference>
<comment type="caution">
    <text evidence="3">The sequence shown here is derived from an EMBL/GenBank/DDBJ whole genome shotgun (WGS) entry which is preliminary data.</text>
</comment>
<evidence type="ECO:0000256" key="1">
    <source>
        <dbReference type="SAM" id="Phobius"/>
    </source>
</evidence>
<feature type="transmembrane region" description="Helical" evidence="1">
    <location>
        <begin position="30"/>
        <end position="50"/>
    </location>
</feature>
<name>A0ABS0X6J5_9ACTN</name>
<feature type="transmembrane region" description="Helical" evidence="1">
    <location>
        <begin position="87"/>
        <end position="106"/>
    </location>
</feature>
<dbReference type="Pfam" id="PF03733">
    <property type="entry name" value="YccF"/>
    <property type="match status" value="2"/>
</dbReference>
<accession>A0ABS0X6J5</accession>
<feature type="transmembrane region" description="Helical" evidence="1">
    <location>
        <begin position="7"/>
        <end position="24"/>
    </location>
</feature>
<organism evidence="3 4">
    <name type="scientific">Streptomyces flavofungini</name>
    <dbReference type="NCBI Taxonomy" id="68200"/>
    <lineage>
        <taxon>Bacteria</taxon>
        <taxon>Bacillati</taxon>
        <taxon>Actinomycetota</taxon>
        <taxon>Actinomycetes</taxon>
        <taxon>Kitasatosporales</taxon>
        <taxon>Streptomycetaceae</taxon>
        <taxon>Streptomyces</taxon>
    </lineage>
</organism>
<feature type="transmembrane region" description="Helical" evidence="1">
    <location>
        <begin position="62"/>
        <end position="81"/>
    </location>
</feature>
<dbReference type="Proteomes" id="UP000634780">
    <property type="component" value="Unassembled WGS sequence"/>
</dbReference>
<proteinExistence type="predicted"/>
<keyword evidence="4" id="KW-1185">Reference proteome</keyword>
<dbReference type="InterPro" id="IPR052937">
    <property type="entry name" value="Inner_membrane_protein"/>
</dbReference>
<dbReference type="InterPro" id="IPR005185">
    <property type="entry name" value="YccF"/>
</dbReference>
<reference evidence="3 4" key="1">
    <citation type="submission" date="2020-12" db="EMBL/GenBank/DDBJ databases">
        <title>Streptomyces typhae sp. nov., a novel endophytic actinomycete isolated from the root of cattail pollen (Typha angustifolia L.).</title>
        <authorList>
            <person name="Peng C."/>
            <person name="Liu C."/>
        </authorList>
    </citation>
    <scope>NUCLEOTIDE SEQUENCE [LARGE SCALE GENOMIC DNA]</scope>
    <source>
        <strain evidence="3 4">JCM 4753</strain>
    </source>
</reference>
<dbReference type="PANTHER" id="PTHR42903:SF1">
    <property type="entry name" value="INNER MEMBRANE PROTEIN YCCF"/>
    <property type="match status" value="1"/>
</dbReference>